<comment type="caution">
    <text evidence="9">The sequence shown here is derived from an EMBL/GenBank/DDBJ whole genome shotgun (WGS) entry which is preliminary data.</text>
</comment>
<dbReference type="AlphaFoldDB" id="T1CKR1"/>
<evidence type="ECO:0000256" key="7">
    <source>
        <dbReference type="SAM" id="Phobius"/>
    </source>
</evidence>
<dbReference type="Pfam" id="PF00361">
    <property type="entry name" value="Proton_antipo_M"/>
    <property type="match status" value="1"/>
</dbReference>
<dbReference type="InterPro" id="IPR052175">
    <property type="entry name" value="ComplexI-like_HydComp"/>
</dbReference>
<gene>
    <name evidence="9" type="ORF">B2A_00248</name>
</gene>
<proteinExistence type="predicted"/>
<name>T1CKR1_9ZZZZ</name>
<sequence>RERVVPAAYTFLVLGEGSAVAWLVAWGALRVARGDWLLAGGPIPSEWAGIVFVAGVVAATIKMGVIPFQIGEWLPLARGQAPPTVSALISAAVTVVGAYGLIRVVALLGPGPAWWGGLLLVVGSVSAIAGGLWASVSDHPQGLLAYSTIENNGLILAAVGIS</sequence>
<dbReference type="InterPro" id="IPR001750">
    <property type="entry name" value="ND/Mrp_TM"/>
</dbReference>
<keyword evidence="4 7" id="KW-1133">Transmembrane helix</keyword>
<protein>
    <submittedName>
        <fullName evidence="9">NADH/Ubiquinone/plastoquinone (Complex I)</fullName>
    </submittedName>
</protein>
<keyword evidence="5" id="KW-0560">Oxidoreductase</keyword>
<accession>T1CKR1</accession>
<feature type="transmembrane region" description="Helical" evidence="7">
    <location>
        <begin position="7"/>
        <end position="27"/>
    </location>
</feature>
<dbReference type="PANTHER" id="PTHR42682">
    <property type="entry name" value="HYDROGENASE-4 COMPONENT F"/>
    <property type="match status" value="1"/>
</dbReference>
<dbReference type="EMBL" id="AUZZ01000177">
    <property type="protein sequence ID" value="EQD68910.1"/>
    <property type="molecule type" value="Genomic_DNA"/>
</dbReference>
<organism evidence="9">
    <name type="scientific">mine drainage metagenome</name>
    <dbReference type="NCBI Taxonomy" id="410659"/>
    <lineage>
        <taxon>unclassified sequences</taxon>
        <taxon>metagenomes</taxon>
        <taxon>ecological metagenomes</taxon>
    </lineage>
</organism>
<comment type="subcellular location">
    <subcellularLocation>
        <location evidence="1">Cell membrane</location>
        <topology evidence="1">Multi-pass membrane protein</topology>
    </subcellularLocation>
</comment>
<evidence type="ECO:0000256" key="6">
    <source>
        <dbReference type="ARBA" id="ARBA00023136"/>
    </source>
</evidence>
<keyword evidence="2" id="KW-1003">Cell membrane</keyword>
<evidence type="ECO:0000256" key="3">
    <source>
        <dbReference type="ARBA" id="ARBA00022692"/>
    </source>
</evidence>
<evidence type="ECO:0000256" key="2">
    <source>
        <dbReference type="ARBA" id="ARBA00022475"/>
    </source>
</evidence>
<keyword evidence="6 7" id="KW-0472">Membrane</keyword>
<evidence type="ECO:0000313" key="9">
    <source>
        <dbReference type="EMBL" id="EQD68910.1"/>
    </source>
</evidence>
<evidence type="ECO:0000259" key="8">
    <source>
        <dbReference type="Pfam" id="PF00361"/>
    </source>
</evidence>
<feature type="domain" description="NADH:quinone oxidoreductase/Mrp antiporter transmembrane" evidence="8">
    <location>
        <begin position="51"/>
        <end position="161"/>
    </location>
</feature>
<dbReference type="GO" id="GO:0005886">
    <property type="term" value="C:plasma membrane"/>
    <property type="evidence" value="ECO:0007669"/>
    <property type="project" value="UniProtKB-SubCell"/>
</dbReference>
<keyword evidence="9" id="KW-0830">Ubiquinone</keyword>
<reference evidence="9" key="2">
    <citation type="journal article" date="2014" name="ISME J.">
        <title>Microbial stratification in low pH oxic and suboxic macroscopic growths along an acid mine drainage.</title>
        <authorList>
            <person name="Mendez-Garcia C."/>
            <person name="Mesa V."/>
            <person name="Sprenger R.R."/>
            <person name="Richter M."/>
            <person name="Diez M.S."/>
            <person name="Solano J."/>
            <person name="Bargiela R."/>
            <person name="Golyshina O.V."/>
            <person name="Manteca A."/>
            <person name="Ramos J.L."/>
            <person name="Gallego J.R."/>
            <person name="Llorente I."/>
            <person name="Martins Dos Santos V.A."/>
            <person name="Jensen O.N."/>
            <person name="Pelaez A.I."/>
            <person name="Sanchez J."/>
            <person name="Ferrer M."/>
        </authorList>
    </citation>
    <scope>NUCLEOTIDE SEQUENCE</scope>
</reference>
<evidence type="ECO:0000256" key="4">
    <source>
        <dbReference type="ARBA" id="ARBA00022989"/>
    </source>
</evidence>
<feature type="transmembrane region" description="Helical" evidence="7">
    <location>
        <begin position="114"/>
        <end position="134"/>
    </location>
</feature>
<feature type="transmembrane region" description="Helical" evidence="7">
    <location>
        <begin position="47"/>
        <end position="66"/>
    </location>
</feature>
<dbReference type="PANTHER" id="PTHR42682:SF3">
    <property type="entry name" value="FORMATE HYDROGENLYASE SUBUNIT 3-RELATED"/>
    <property type="match status" value="1"/>
</dbReference>
<dbReference type="GO" id="GO:0016491">
    <property type="term" value="F:oxidoreductase activity"/>
    <property type="evidence" value="ECO:0007669"/>
    <property type="project" value="UniProtKB-KW"/>
</dbReference>
<feature type="non-terminal residue" evidence="9">
    <location>
        <position position="1"/>
    </location>
</feature>
<keyword evidence="3 7" id="KW-0812">Transmembrane</keyword>
<evidence type="ECO:0000256" key="5">
    <source>
        <dbReference type="ARBA" id="ARBA00023002"/>
    </source>
</evidence>
<reference evidence="9" key="1">
    <citation type="submission" date="2013-08" db="EMBL/GenBank/DDBJ databases">
        <authorList>
            <person name="Mendez C."/>
            <person name="Richter M."/>
            <person name="Ferrer M."/>
            <person name="Sanchez J."/>
        </authorList>
    </citation>
    <scope>NUCLEOTIDE SEQUENCE</scope>
</reference>
<evidence type="ECO:0000256" key="1">
    <source>
        <dbReference type="ARBA" id="ARBA00004651"/>
    </source>
</evidence>
<feature type="transmembrane region" description="Helical" evidence="7">
    <location>
        <begin position="87"/>
        <end position="108"/>
    </location>
</feature>
<feature type="non-terminal residue" evidence="9">
    <location>
        <position position="162"/>
    </location>
</feature>